<organism evidence="2 3">
    <name type="scientific">Bacillus cereus</name>
    <dbReference type="NCBI Taxonomy" id="1396"/>
    <lineage>
        <taxon>Bacteria</taxon>
        <taxon>Bacillati</taxon>
        <taxon>Bacillota</taxon>
        <taxon>Bacilli</taxon>
        <taxon>Bacillales</taxon>
        <taxon>Bacillaceae</taxon>
        <taxon>Bacillus</taxon>
        <taxon>Bacillus cereus group</taxon>
    </lineage>
</organism>
<evidence type="ECO:0000313" key="2">
    <source>
        <dbReference type="EMBL" id="KZD40376.1"/>
    </source>
</evidence>
<feature type="region of interest" description="Disordered" evidence="1">
    <location>
        <begin position="1"/>
        <end position="27"/>
    </location>
</feature>
<gene>
    <name evidence="2" type="ORF">B4082_0640</name>
</gene>
<proteinExistence type="predicted"/>
<comment type="caution">
    <text evidence="2">The sequence shown here is derived from an EMBL/GenBank/DDBJ whole genome shotgun (WGS) entry which is preliminary data.</text>
</comment>
<name>A0A164HTJ5_BACCE</name>
<protein>
    <recommendedName>
        <fullName evidence="4">Exosporium protein C</fullName>
    </recommendedName>
</protein>
<dbReference type="AlphaFoldDB" id="A0A164HTJ5"/>
<reference evidence="2 3" key="1">
    <citation type="submission" date="2015-09" db="EMBL/GenBank/DDBJ databases">
        <title>Bacillus cereus food isolates.</title>
        <authorList>
            <person name="Boekhorst J."/>
        </authorList>
    </citation>
    <scope>NUCLEOTIDE SEQUENCE [LARGE SCALE GENOMIC DNA]</scope>
    <source>
        <strain evidence="2 3">B4082</strain>
    </source>
</reference>
<dbReference type="Proteomes" id="UP000076501">
    <property type="component" value="Unassembled WGS sequence"/>
</dbReference>
<evidence type="ECO:0000256" key="1">
    <source>
        <dbReference type="SAM" id="MobiDB-lite"/>
    </source>
</evidence>
<accession>A0A164HTJ5</accession>
<evidence type="ECO:0000313" key="3">
    <source>
        <dbReference type="Proteomes" id="UP000076501"/>
    </source>
</evidence>
<dbReference type="PATRIC" id="fig|1396.539.peg.5231"/>
<evidence type="ECO:0008006" key="4">
    <source>
        <dbReference type="Google" id="ProtNLM"/>
    </source>
</evidence>
<dbReference type="EMBL" id="LJKA01000009">
    <property type="protein sequence ID" value="KZD40376.1"/>
    <property type="molecule type" value="Genomic_DNA"/>
</dbReference>
<sequence>MEVNKYKMNKPDPNPKNLPSKHENDKKNNDIFKSFVFDQPAKGESVEISIPKSPNFRDLARVRLVIDNITNRVFLTSTIGWGATAGTPNVLFSIYRRRQAFGTEEQIFYTVDQANGTDSANTSFTLVDDIPVLTQEQQLIEYVVRVRIISPGNNDAADVVGPIILTAAEIGANPTN</sequence>